<dbReference type="Proteomes" id="UP000013173">
    <property type="component" value="Unassembled WGS sequence"/>
</dbReference>
<organism evidence="2 3">
    <name type="scientific">Acinetobacter vivianii</name>
    <dbReference type="NCBI Taxonomy" id="1776742"/>
    <lineage>
        <taxon>Bacteria</taxon>
        <taxon>Pseudomonadati</taxon>
        <taxon>Pseudomonadota</taxon>
        <taxon>Gammaproteobacteria</taxon>
        <taxon>Moraxellales</taxon>
        <taxon>Moraxellaceae</taxon>
        <taxon>Acinetobacter</taxon>
    </lineage>
</organism>
<dbReference type="HOGENOM" id="CLU_061109_0_0_6"/>
<dbReference type="PATRIC" id="fig|1217706.3.peg.1670"/>
<evidence type="ECO:0000313" key="2">
    <source>
        <dbReference type="EMBL" id="ENX22487.1"/>
    </source>
</evidence>
<gene>
    <name evidence="2" type="ORF">F892_01729</name>
</gene>
<feature type="transmembrane region" description="Helical" evidence="1">
    <location>
        <begin position="271"/>
        <end position="292"/>
    </location>
</feature>
<evidence type="ECO:0000313" key="3">
    <source>
        <dbReference type="Proteomes" id="UP000013173"/>
    </source>
</evidence>
<sequence>MTDANKIKEPTNPVLTGTIQIIANTSSDLNKTSKLKSQLSIDITNLSDMYGSIIDKDWDKFLLFFDKNEKNVLITALSPEIDHHKETLTRNINILSNLIDQISAIDNENENASEYLEIISLPFVRYLQKYHLKNYFSFVGDITSAYANLYSASTCLSTIKDKTELFHESIKNEISQLIVEAKNELVDFRKLKSQVKNSKVQSFYELEAKKYFRYALIYRVLFLIFIGLAAYISWWMVEGITSALTDLESTLSSSRVALDVFEKKYTPAVSFTFWFSKITLLIAFLSVITYFLKQSNHYQKLGDQANQTDLELKSLPSFISGLSSQDELEIRKELALKYFGKQTDGSTSTDMSNLLADQMKSTTEMVKATTEALKAVYPPKIN</sequence>
<name>N9Q6B1_9GAMM</name>
<keyword evidence="1" id="KW-1133">Transmembrane helix</keyword>
<reference evidence="2 3" key="1">
    <citation type="submission" date="2013-02" db="EMBL/GenBank/DDBJ databases">
        <title>The Genome Sequence of Acinetobacter sp. NIPH 2168.</title>
        <authorList>
            <consortium name="The Broad Institute Genome Sequencing Platform"/>
            <consortium name="The Broad Institute Genome Sequencing Center for Infectious Disease"/>
            <person name="Cerqueira G."/>
            <person name="Feldgarden M."/>
            <person name="Courvalin P."/>
            <person name="Perichon B."/>
            <person name="Grillot-Courvalin C."/>
            <person name="Clermont D."/>
            <person name="Rocha E."/>
            <person name="Yoon E.-J."/>
            <person name="Nemec A."/>
            <person name="Walker B."/>
            <person name="Young S.K."/>
            <person name="Zeng Q."/>
            <person name="Gargeya S."/>
            <person name="Fitzgerald M."/>
            <person name="Haas B."/>
            <person name="Abouelleil A."/>
            <person name="Alvarado L."/>
            <person name="Arachchi H.M."/>
            <person name="Berlin A.M."/>
            <person name="Chapman S.B."/>
            <person name="Dewar J."/>
            <person name="Goldberg J."/>
            <person name="Griggs A."/>
            <person name="Gujja S."/>
            <person name="Hansen M."/>
            <person name="Howarth C."/>
            <person name="Imamovic A."/>
            <person name="Larimer J."/>
            <person name="McCowan C."/>
            <person name="Murphy C."/>
            <person name="Neiman D."/>
            <person name="Pearson M."/>
            <person name="Priest M."/>
            <person name="Roberts A."/>
            <person name="Saif S."/>
            <person name="Shea T."/>
            <person name="Sisk P."/>
            <person name="Sykes S."/>
            <person name="Wortman J."/>
            <person name="Nusbaum C."/>
            <person name="Birren B."/>
        </authorList>
    </citation>
    <scope>NUCLEOTIDE SEQUENCE [LARGE SCALE GENOMIC DNA]</scope>
    <source>
        <strain evidence="2 3">NIPH 2168</strain>
    </source>
</reference>
<dbReference type="OrthoDB" id="6713444at2"/>
<keyword evidence="1" id="KW-0472">Membrane</keyword>
<feature type="transmembrane region" description="Helical" evidence="1">
    <location>
        <begin position="216"/>
        <end position="237"/>
    </location>
</feature>
<dbReference type="EMBL" id="APRW01000009">
    <property type="protein sequence ID" value="ENX22487.1"/>
    <property type="molecule type" value="Genomic_DNA"/>
</dbReference>
<proteinExistence type="predicted"/>
<evidence type="ECO:0000256" key="1">
    <source>
        <dbReference type="SAM" id="Phobius"/>
    </source>
</evidence>
<comment type="caution">
    <text evidence="2">The sequence shown here is derived from an EMBL/GenBank/DDBJ whole genome shotgun (WGS) entry which is preliminary data.</text>
</comment>
<keyword evidence="3" id="KW-1185">Reference proteome</keyword>
<accession>N9Q6B1</accession>
<dbReference type="RefSeq" id="WP_005257554.1">
    <property type="nucleotide sequence ID" value="NZ_BMDR01000001.1"/>
</dbReference>
<keyword evidence="1" id="KW-0812">Transmembrane</keyword>
<protein>
    <submittedName>
        <fullName evidence="2">Uncharacterized protein</fullName>
    </submittedName>
</protein>
<dbReference type="AlphaFoldDB" id="N9Q6B1"/>
<dbReference type="GeneID" id="303682142"/>